<evidence type="ECO:0000256" key="1">
    <source>
        <dbReference type="ARBA" id="ARBA00022490"/>
    </source>
</evidence>
<reference evidence="5" key="1">
    <citation type="submission" date="2016-10" db="EMBL/GenBank/DDBJ databases">
        <authorList>
            <person name="Varghese N."/>
            <person name="Submissions S."/>
        </authorList>
    </citation>
    <scope>NUCLEOTIDE SEQUENCE [LARGE SCALE GENOMIC DNA]</scope>
    <source>
        <strain evidence="5">CGMCC 1.10369</strain>
    </source>
</reference>
<dbReference type="Proteomes" id="UP000198778">
    <property type="component" value="Unassembled WGS sequence"/>
</dbReference>
<dbReference type="PANTHER" id="PTHR37300:SF1">
    <property type="entry name" value="UPF0291 PROTEIN YNZC"/>
    <property type="match status" value="1"/>
</dbReference>
<dbReference type="HAMAP" id="MF_01103">
    <property type="entry name" value="UPF0291"/>
    <property type="match status" value="1"/>
</dbReference>
<dbReference type="SUPFAM" id="SSF158221">
    <property type="entry name" value="YnzC-like"/>
    <property type="match status" value="1"/>
</dbReference>
<dbReference type="AlphaFoldDB" id="A0A1H0ABG3"/>
<dbReference type="OrthoDB" id="390105at2"/>
<dbReference type="PANTHER" id="PTHR37300">
    <property type="entry name" value="UPF0291 PROTEIN CBO2609/CLC_2481"/>
    <property type="match status" value="1"/>
</dbReference>
<organism evidence="4 5">
    <name type="scientific">Alkalicoccus daliensis</name>
    <dbReference type="NCBI Taxonomy" id="745820"/>
    <lineage>
        <taxon>Bacteria</taxon>
        <taxon>Bacillati</taxon>
        <taxon>Bacillota</taxon>
        <taxon>Bacilli</taxon>
        <taxon>Bacillales</taxon>
        <taxon>Bacillaceae</taxon>
        <taxon>Alkalicoccus</taxon>
    </lineage>
</organism>
<feature type="region of interest" description="Disordered" evidence="3">
    <location>
        <begin position="56"/>
        <end position="78"/>
    </location>
</feature>
<dbReference type="EMBL" id="FNIL01000001">
    <property type="protein sequence ID" value="SDN30815.1"/>
    <property type="molecule type" value="Genomic_DNA"/>
</dbReference>
<evidence type="ECO:0000256" key="3">
    <source>
        <dbReference type="SAM" id="MobiDB-lite"/>
    </source>
</evidence>
<dbReference type="Gene3D" id="1.10.287.540">
    <property type="entry name" value="Helix hairpin bin"/>
    <property type="match status" value="1"/>
</dbReference>
<dbReference type="GO" id="GO:0005737">
    <property type="term" value="C:cytoplasm"/>
    <property type="evidence" value="ECO:0007669"/>
    <property type="project" value="UniProtKB-SubCell"/>
</dbReference>
<dbReference type="RefSeq" id="WP_090840107.1">
    <property type="nucleotide sequence ID" value="NZ_FNIL01000001.1"/>
</dbReference>
<accession>A0A1H0ABG3</accession>
<dbReference type="InterPro" id="IPR009242">
    <property type="entry name" value="DUF896"/>
</dbReference>
<keyword evidence="5" id="KW-1185">Reference proteome</keyword>
<protein>
    <recommendedName>
        <fullName evidence="2">UPF0291 protein SAMN04488053_101422</fullName>
    </recommendedName>
</protein>
<evidence type="ECO:0000313" key="4">
    <source>
        <dbReference type="EMBL" id="SDN30815.1"/>
    </source>
</evidence>
<gene>
    <name evidence="4" type="ORF">SAMN04488053_101422</name>
</gene>
<evidence type="ECO:0000313" key="5">
    <source>
        <dbReference type="Proteomes" id="UP000198778"/>
    </source>
</evidence>
<comment type="similarity">
    <text evidence="2">Belongs to the UPF0291 family.</text>
</comment>
<dbReference type="Pfam" id="PF05979">
    <property type="entry name" value="DUF896"/>
    <property type="match status" value="1"/>
</dbReference>
<comment type="subcellular location">
    <subcellularLocation>
        <location evidence="2">Cytoplasm</location>
    </subcellularLocation>
</comment>
<keyword evidence="1 2" id="KW-0963">Cytoplasm</keyword>
<sequence length="78" mass="9152">MISKDKLDRINILARKSKSEGLSLREQKEQKELRKEYLKNVRSSFKNQLSSVKVVDEEGNDVTPDKVKKEKRNNNLLH</sequence>
<name>A0A1H0ABG3_9BACI</name>
<dbReference type="STRING" id="745820.SAMN04488053_101422"/>
<evidence type="ECO:0000256" key="2">
    <source>
        <dbReference type="HAMAP-Rule" id="MF_01103"/>
    </source>
</evidence>
<proteinExistence type="inferred from homology"/>